<dbReference type="AlphaFoldDB" id="A0A137SBL4"/>
<name>A0A137SBL4_9GAMM</name>
<protein>
    <submittedName>
        <fullName evidence="1">Uncharacterized protein</fullName>
    </submittedName>
</protein>
<keyword evidence="2" id="KW-1185">Reference proteome</keyword>
<dbReference type="EMBL" id="LOCO01000009">
    <property type="protein sequence ID" value="KXO09814.1"/>
    <property type="molecule type" value="Genomic_DNA"/>
</dbReference>
<evidence type="ECO:0000313" key="2">
    <source>
        <dbReference type="Proteomes" id="UP000070282"/>
    </source>
</evidence>
<sequence>MMAGSGKWNLPRSRFTGRLLFTALSHSLLVPQDRKPAADGWYVGIGGSIRDR</sequence>
<reference evidence="2" key="1">
    <citation type="submission" date="2015-12" db="EMBL/GenBank/DDBJ databases">
        <authorList>
            <person name="Lima A."/>
            <person name="Farahani Zayas N."/>
            <person name="Castro Da Silva M.A."/>
            <person name="Cabral A."/>
            <person name="Pessatti M.L."/>
        </authorList>
    </citation>
    <scope>NUCLEOTIDE SEQUENCE [LARGE SCALE GENOMIC DNA]</scope>
    <source>
        <strain evidence="2">LAMA 842</strain>
    </source>
</reference>
<evidence type="ECO:0000313" key="1">
    <source>
        <dbReference type="EMBL" id="KXO09814.1"/>
    </source>
</evidence>
<proteinExistence type="predicted"/>
<accession>A0A137SBL4</accession>
<dbReference type="Proteomes" id="UP000070282">
    <property type="component" value="Unassembled WGS sequence"/>
</dbReference>
<organism evidence="1 2">
    <name type="scientific">Marinobacter excellens LAMA 842</name>
    <dbReference type="NCBI Taxonomy" id="1306954"/>
    <lineage>
        <taxon>Bacteria</taxon>
        <taxon>Pseudomonadati</taxon>
        <taxon>Pseudomonadota</taxon>
        <taxon>Gammaproteobacteria</taxon>
        <taxon>Pseudomonadales</taxon>
        <taxon>Marinobacteraceae</taxon>
        <taxon>Marinobacter</taxon>
    </lineage>
</organism>
<gene>
    <name evidence="1" type="ORF">J122_2092</name>
</gene>
<comment type="caution">
    <text evidence="1">The sequence shown here is derived from an EMBL/GenBank/DDBJ whole genome shotgun (WGS) entry which is preliminary data.</text>
</comment>